<dbReference type="Pfam" id="PF14432">
    <property type="entry name" value="DYW_deaminase"/>
    <property type="match status" value="1"/>
</dbReference>
<evidence type="ECO:0000256" key="1">
    <source>
        <dbReference type="ARBA" id="ARBA00022737"/>
    </source>
</evidence>
<dbReference type="InterPro" id="IPR002885">
    <property type="entry name" value="PPR_rpt"/>
</dbReference>
<organism evidence="4 5">
    <name type="scientific">Dioscorea zingiberensis</name>
    <dbReference type="NCBI Taxonomy" id="325984"/>
    <lineage>
        <taxon>Eukaryota</taxon>
        <taxon>Viridiplantae</taxon>
        <taxon>Streptophyta</taxon>
        <taxon>Embryophyta</taxon>
        <taxon>Tracheophyta</taxon>
        <taxon>Spermatophyta</taxon>
        <taxon>Magnoliopsida</taxon>
        <taxon>Liliopsida</taxon>
        <taxon>Dioscoreales</taxon>
        <taxon>Dioscoreaceae</taxon>
        <taxon>Dioscorea</taxon>
    </lineage>
</organism>
<proteinExistence type="predicted"/>
<dbReference type="FunFam" id="1.25.40.10:FF:000366">
    <property type="entry name" value="Pentatricopeptide (PPR) repeat-containing protein"/>
    <property type="match status" value="1"/>
</dbReference>
<feature type="repeat" description="PPR" evidence="2">
    <location>
        <begin position="193"/>
        <end position="227"/>
    </location>
</feature>
<dbReference type="PANTHER" id="PTHR47926">
    <property type="entry name" value="PENTATRICOPEPTIDE REPEAT-CONTAINING PROTEIN"/>
    <property type="match status" value="1"/>
</dbReference>
<keyword evidence="5" id="KW-1185">Reference proteome</keyword>
<dbReference type="Proteomes" id="UP001085076">
    <property type="component" value="Unassembled WGS sequence"/>
</dbReference>
<evidence type="ECO:0000259" key="3">
    <source>
        <dbReference type="Pfam" id="PF14432"/>
    </source>
</evidence>
<feature type="domain" description="DYW" evidence="3">
    <location>
        <begin position="543"/>
        <end position="635"/>
    </location>
</feature>
<sequence>MLAFSLKVSHHSHLFRSPQLFLQVPFNATITAHAYSPEATGVVDQFRRFLANGVPPNQYTLPGVLAACGAERKRVVGLQVHALAVRAGLDSNSFVRSALVTMYSKCSDLATAKHVLDFTGPDDSVSWNALIVSCSRSGFYADALYLFVKMHHRALPLDEFTYPSALNSAAYLCREDTGRALHSLLLRSGFEGYAYVGNALVDMYAKCGELHAARQLFDKMPHRDVVAWTSLLTSARHVSDEAALDLFLEMLASGMDLDAFLMAGVLSSCAGVTVLELGRQLHATSVKRGFDSFLSVGNALVSMYAKAGCIDDARLVFDLIPSRDAISWTALIVGFAQNGRGPESVRIYNDMIRAGSKPDYVTFIGLLFACSHAGLVEVGRAHFESMESVHRIAPGPEHYACMIDLLGRSGELEEAVRLLNRMQFEPDATVWKALLSACRVHLNGGFALALAERTAEILFNLAPNDAVPYVLLSNMYSKLRRWNDVARIRALMKARGVSKEPGCSWIEAGGVVHVFHVDDHGHPRTAEIYAKVEEMMGKIRETGYLVETGNMLHDVGEDGKEIGLAYHSEKLAVAFGLVSLPRGAVIRVFKNLRVCGDCHTALKLVAKIYGRRIVLRDFNCFHHMGEGVCSCGDYW</sequence>
<accession>A0A9D5BU02</accession>
<dbReference type="GO" id="GO:0008270">
    <property type="term" value="F:zinc ion binding"/>
    <property type="evidence" value="ECO:0007669"/>
    <property type="project" value="InterPro"/>
</dbReference>
<comment type="caution">
    <text evidence="4">The sequence shown here is derived from an EMBL/GenBank/DDBJ whole genome shotgun (WGS) entry which is preliminary data.</text>
</comment>
<dbReference type="GO" id="GO:0003723">
    <property type="term" value="F:RNA binding"/>
    <property type="evidence" value="ECO:0007669"/>
    <property type="project" value="InterPro"/>
</dbReference>
<dbReference type="InterPro" id="IPR046848">
    <property type="entry name" value="E_motif"/>
</dbReference>
<dbReference type="GO" id="GO:0009451">
    <property type="term" value="P:RNA modification"/>
    <property type="evidence" value="ECO:0007669"/>
    <property type="project" value="InterPro"/>
</dbReference>
<dbReference type="InterPro" id="IPR046960">
    <property type="entry name" value="PPR_At4g14850-like_plant"/>
</dbReference>
<reference evidence="4 5" key="1">
    <citation type="journal article" date="2022" name="Hortic Res">
        <title>The genome of Dioscorea zingiberensis sheds light on the biosynthesis, origin and evolution of the medicinally important diosgenin saponins.</title>
        <authorList>
            <person name="Li Y."/>
            <person name="Tan C."/>
            <person name="Li Z."/>
            <person name="Guo J."/>
            <person name="Li S."/>
            <person name="Chen X."/>
            <person name="Wang C."/>
            <person name="Dai X."/>
            <person name="Yang H."/>
            <person name="Song W."/>
            <person name="Hou L."/>
            <person name="Xu J."/>
            <person name="Tong Z."/>
            <person name="Xu A."/>
            <person name="Yuan X."/>
            <person name="Wang W."/>
            <person name="Yang Q."/>
            <person name="Chen L."/>
            <person name="Sun Z."/>
            <person name="Wang K."/>
            <person name="Pan B."/>
            <person name="Chen J."/>
            <person name="Bao Y."/>
            <person name="Liu F."/>
            <person name="Qi X."/>
            <person name="Gang D.R."/>
            <person name="Wen J."/>
            <person name="Li J."/>
        </authorList>
    </citation>
    <scope>NUCLEOTIDE SEQUENCE [LARGE SCALE GENOMIC DNA]</scope>
    <source>
        <strain evidence="4">Dzin_1.0</strain>
    </source>
</reference>
<dbReference type="Pfam" id="PF01535">
    <property type="entry name" value="PPR"/>
    <property type="match status" value="5"/>
</dbReference>
<dbReference type="FunFam" id="1.25.40.10:FF:000031">
    <property type="entry name" value="Pentatricopeptide repeat-containing protein mitochondrial"/>
    <property type="match status" value="1"/>
</dbReference>
<dbReference type="InterPro" id="IPR032867">
    <property type="entry name" value="DYW_dom"/>
</dbReference>
<protein>
    <recommendedName>
        <fullName evidence="3">DYW domain-containing protein</fullName>
    </recommendedName>
</protein>
<gene>
    <name evidence="4" type="ORF">J5N97_001413</name>
</gene>
<feature type="repeat" description="PPR" evidence="2">
    <location>
        <begin position="123"/>
        <end position="157"/>
    </location>
</feature>
<evidence type="ECO:0000313" key="4">
    <source>
        <dbReference type="EMBL" id="KAJ0960717.1"/>
    </source>
</evidence>
<evidence type="ECO:0000256" key="2">
    <source>
        <dbReference type="PROSITE-ProRule" id="PRU00708"/>
    </source>
</evidence>
<dbReference type="Pfam" id="PF20431">
    <property type="entry name" value="E_motif"/>
    <property type="match status" value="1"/>
</dbReference>
<dbReference type="EMBL" id="JAGGNH010000063">
    <property type="protein sequence ID" value="KAJ0960717.1"/>
    <property type="molecule type" value="Genomic_DNA"/>
</dbReference>
<dbReference type="Gene3D" id="1.25.40.10">
    <property type="entry name" value="Tetratricopeptide repeat domain"/>
    <property type="match status" value="4"/>
</dbReference>
<dbReference type="NCBIfam" id="TIGR00756">
    <property type="entry name" value="PPR"/>
    <property type="match status" value="4"/>
</dbReference>
<dbReference type="PANTHER" id="PTHR47926:SF517">
    <property type="entry name" value="TETRATRICOPEPTIDE REPEAT-LIKE SUPERFAMILY PROTEIN"/>
    <property type="match status" value="1"/>
</dbReference>
<dbReference type="AlphaFoldDB" id="A0A9D5BU02"/>
<keyword evidence="1" id="KW-0677">Repeat</keyword>
<feature type="repeat" description="PPR" evidence="2">
    <location>
        <begin position="324"/>
        <end position="358"/>
    </location>
</feature>
<name>A0A9D5BU02_9LILI</name>
<dbReference type="InterPro" id="IPR011990">
    <property type="entry name" value="TPR-like_helical_dom_sf"/>
</dbReference>
<dbReference type="FunFam" id="1.25.40.10:FF:000344">
    <property type="entry name" value="Pentatricopeptide repeat-containing protein"/>
    <property type="match status" value="1"/>
</dbReference>
<dbReference type="PROSITE" id="PS51375">
    <property type="entry name" value="PPR"/>
    <property type="match status" value="3"/>
</dbReference>
<dbReference type="OrthoDB" id="185373at2759"/>
<evidence type="ECO:0000313" key="5">
    <source>
        <dbReference type="Proteomes" id="UP001085076"/>
    </source>
</evidence>